<feature type="binding site" evidence="7">
    <location>
        <position position="92"/>
    </location>
    <ligand>
        <name>Mg(2+)</name>
        <dbReference type="ChEBI" id="CHEBI:18420"/>
        <label>3</label>
    </ligand>
</feature>
<dbReference type="STRING" id="335973.SAMN04488693_10743"/>
<keyword evidence="2 7" id="KW-0963">Cytoplasm</keyword>
<protein>
    <recommendedName>
        <fullName evidence="7">Inorganic pyrophosphatase</fullName>
        <ecNumber evidence="7">3.6.1.1</ecNumber>
    </recommendedName>
    <alternativeName>
        <fullName evidence="7">Pyrophosphate phospho-hydrolase</fullName>
        <shortName evidence="7">PPase</shortName>
    </alternativeName>
</protein>
<feature type="region of interest" description="Disordered" evidence="8">
    <location>
        <begin position="161"/>
        <end position="190"/>
    </location>
</feature>
<reference evidence="9 10" key="1">
    <citation type="submission" date="2016-10" db="EMBL/GenBank/DDBJ databases">
        <authorList>
            <person name="de Groot N.N."/>
        </authorList>
    </citation>
    <scope>NUCLEOTIDE SEQUENCE [LARGE SCALE GENOMIC DNA]</scope>
    <source>
        <strain evidence="9 10">NP_1H</strain>
    </source>
</reference>
<dbReference type="HAMAP" id="MF_00209">
    <property type="entry name" value="Inorganic_PPase"/>
    <property type="match status" value="1"/>
</dbReference>
<feature type="binding site" evidence="7">
    <location>
        <position position="59"/>
    </location>
    <ligand>
        <name>Mg(2+)</name>
        <dbReference type="ChEBI" id="CHEBI:18420"/>
        <label>2</label>
    </ligand>
</feature>
<dbReference type="FunFam" id="3.90.80.10:FF:000003">
    <property type="entry name" value="Inorganic pyrophosphatase"/>
    <property type="match status" value="1"/>
</dbReference>
<proteinExistence type="inferred from homology"/>
<dbReference type="PANTHER" id="PTHR10286">
    <property type="entry name" value="INORGANIC PYROPHOSPHATASE"/>
    <property type="match status" value="1"/>
</dbReference>
<dbReference type="GO" id="GO:0004427">
    <property type="term" value="F:inorganic diphosphate phosphatase activity"/>
    <property type="evidence" value="ECO:0007669"/>
    <property type="project" value="UniProtKB-UniRule"/>
</dbReference>
<keyword evidence="5 7" id="KW-0460">Magnesium</keyword>
<dbReference type="InterPro" id="IPR008162">
    <property type="entry name" value="Pyrophosphatase"/>
</dbReference>
<organism evidence="9 10">
    <name type="scientific">Arthrobacter subterraneus</name>
    <dbReference type="NCBI Taxonomy" id="335973"/>
    <lineage>
        <taxon>Bacteria</taxon>
        <taxon>Bacillati</taxon>
        <taxon>Actinomycetota</taxon>
        <taxon>Actinomycetes</taxon>
        <taxon>Micrococcales</taxon>
        <taxon>Micrococcaceae</taxon>
        <taxon>Arthrobacter</taxon>
    </lineage>
</organism>
<feature type="binding site" evidence="7">
    <location>
        <position position="44"/>
    </location>
    <ligand>
        <name>substrate</name>
    </ligand>
</feature>
<feature type="binding site" evidence="7">
    <location>
        <position position="10"/>
    </location>
    <ligand>
        <name>Mg(2+)</name>
        <dbReference type="ChEBI" id="CHEBI:18420"/>
        <label>2</label>
    </ligand>
</feature>
<dbReference type="GO" id="GO:0005737">
    <property type="term" value="C:cytoplasm"/>
    <property type="evidence" value="ECO:0007669"/>
    <property type="project" value="UniProtKB-SubCell"/>
</dbReference>
<evidence type="ECO:0000256" key="5">
    <source>
        <dbReference type="ARBA" id="ARBA00022842"/>
    </source>
</evidence>
<dbReference type="Gene3D" id="3.90.80.10">
    <property type="entry name" value="Inorganic pyrophosphatase"/>
    <property type="match status" value="1"/>
</dbReference>
<feature type="binding site" evidence="7">
    <location>
        <position position="32"/>
    </location>
    <ligand>
        <name>substrate</name>
    </ligand>
</feature>
<accession>A0A1G8IJB5</accession>
<dbReference type="SUPFAM" id="SSF50324">
    <property type="entry name" value="Inorganic pyrophosphatase"/>
    <property type="match status" value="1"/>
</dbReference>
<dbReference type="AlphaFoldDB" id="A0A1G8IJB5"/>
<feature type="active site" description="Proton acceptor" evidence="7">
    <location>
        <position position="92"/>
    </location>
</feature>
<evidence type="ECO:0000313" key="9">
    <source>
        <dbReference type="EMBL" id="SDI18994.1"/>
    </source>
</evidence>
<comment type="cofactor">
    <cofactor evidence="1 7">
        <name>Mg(2+)</name>
        <dbReference type="ChEBI" id="CHEBI:18420"/>
    </cofactor>
</comment>
<feature type="binding site" evidence="7">
    <location>
        <position position="128"/>
    </location>
    <ligand>
        <name>substrate</name>
    </ligand>
</feature>
<comment type="function">
    <text evidence="7">Catalyzes the hydrolysis of inorganic pyrophosphate (PPi) forming two phosphate ions.</text>
</comment>
<dbReference type="EC" id="3.6.1.1" evidence="7"/>
<dbReference type="RefSeq" id="WP_035778149.1">
    <property type="nucleotide sequence ID" value="NZ_FNDT01000007.1"/>
</dbReference>
<evidence type="ECO:0000256" key="3">
    <source>
        <dbReference type="ARBA" id="ARBA00022723"/>
    </source>
</evidence>
<comment type="subcellular location">
    <subcellularLocation>
        <location evidence="7">Cytoplasm</location>
    </subcellularLocation>
</comment>
<comment type="similarity">
    <text evidence="7">Belongs to the PPase family.</text>
</comment>
<evidence type="ECO:0000256" key="2">
    <source>
        <dbReference type="ARBA" id="ARBA00022490"/>
    </source>
</evidence>
<evidence type="ECO:0000256" key="6">
    <source>
        <dbReference type="ARBA" id="ARBA00047820"/>
    </source>
</evidence>
<evidence type="ECO:0000313" key="10">
    <source>
        <dbReference type="Proteomes" id="UP000199258"/>
    </source>
</evidence>
<keyword evidence="10" id="KW-1185">Reference proteome</keyword>
<dbReference type="SMR" id="A0A1G8IJB5"/>
<dbReference type="GO" id="GO:0000287">
    <property type="term" value="F:magnesium ion binding"/>
    <property type="evidence" value="ECO:0007669"/>
    <property type="project" value="UniProtKB-UniRule"/>
</dbReference>
<dbReference type="GO" id="GO:0006796">
    <property type="term" value="P:phosphate-containing compound metabolic process"/>
    <property type="evidence" value="ECO:0007669"/>
    <property type="project" value="InterPro"/>
</dbReference>
<evidence type="ECO:0000256" key="4">
    <source>
        <dbReference type="ARBA" id="ARBA00022801"/>
    </source>
</evidence>
<feature type="binding site" evidence="7">
    <location>
        <position position="92"/>
    </location>
    <ligand>
        <name>Mg(2+)</name>
        <dbReference type="ChEBI" id="CHEBI:18420"/>
        <label>1</label>
    </ligand>
</feature>
<sequence>MAITLDVTIEIPKGSRVKYEIDHETHRLRLDRVLFTSMQYPTHYGYFENTLGEDGDPLDALVMLQDFDLIPGVLVESRPIGVFNMVDDGGGDAKVLCVPADPRFDHIQDLGDVSKFLLDEIEHFFRKYKDLEPGKWVEAADWEGREAAEAEVQASLKRFEALGEPSEEDEPQGRAVDADAENADVEPQGR</sequence>
<dbReference type="EMBL" id="FNDT01000007">
    <property type="protein sequence ID" value="SDI18994.1"/>
    <property type="molecule type" value="Genomic_DNA"/>
</dbReference>
<keyword evidence="3 7" id="KW-0479">Metal-binding</keyword>
<comment type="subunit">
    <text evidence="7">Homohexamer.</text>
</comment>
<feature type="binding site" evidence="7">
    <location>
        <position position="59"/>
    </location>
    <ligand>
        <name>Mg(2+)</name>
        <dbReference type="ChEBI" id="CHEBI:18420"/>
        <label>1</label>
    </ligand>
</feature>
<comment type="catalytic activity">
    <reaction evidence="6 7">
        <text>diphosphate + H2O = 2 phosphate + H(+)</text>
        <dbReference type="Rhea" id="RHEA:24576"/>
        <dbReference type="ChEBI" id="CHEBI:15377"/>
        <dbReference type="ChEBI" id="CHEBI:15378"/>
        <dbReference type="ChEBI" id="CHEBI:33019"/>
        <dbReference type="ChEBI" id="CHEBI:43474"/>
        <dbReference type="EC" id="3.6.1.1"/>
    </reaction>
</comment>
<dbReference type="Proteomes" id="UP000199258">
    <property type="component" value="Unassembled WGS sequence"/>
</dbReference>
<keyword evidence="4 7" id="KW-0378">Hydrolase</keyword>
<evidence type="ECO:0000256" key="8">
    <source>
        <dbReference type="SAM" id="MobiDB-lite"/>
    </source>
</evidence>
<gene>
    <name evidence="7" type="primary">ppa</name>
    <name evidence="9" type="ORF">SAMN04488693_10743</name>
</gene>
<dbReference type="InterPro" id="IPR036649">
    <property type="entry name" value="Pyrophosphatase_sf"/>
</dbReference>
<dbReference type="Pfam" id="PF00719">
    <property type="entry name" value="Pyrophosphatase"/>
    <property type="match status" value="1"/>
</dbReference>
<dbReference type="PROSITE" id="PS00387">
    <property type="entry name" value="PPASE"/>
    <property type="match status" value="1"/>
</dbReference>
<name>A0A1G8IJB5_9MICC</name>
<feature type="binding site" evidence="7">
    <location>
        <position position="54"/>
    </location>
    <ligand>
        <name>Mg(2+)</name>
        <dbReference type="ChEBI" id="CHEBI:18420"/>
        <label>1</label>
    </ligand>
</feature>
<feature type="binding site" evidence="7">
    <location>
        <position position="18"/>
    </location>
    <ligand>
        <name>substrate</name>
    </ligand>
</feature>
<evidence type="ECO:0000256" key="7">
    <source>
        <dbReference type="HAMAP-Rule" id="MF_00209"/>
    </source>
</evidence>
<feature type="binding site" evidence="7">
    <location>
        <position position="87"/>
    </location>
    <ligand>
        <name>Mg(2+)</name>
        <dbReference type="ChEBI" id="CHEBI:18420"/>
        <label>3</label>
    </ligand>
</feature>
<evidence type="ECO:0000256" key="1">
    <source>
        <dbReference type="ARBA" id="ARBA00001946"/>
    </source>
</evidence>
<dbReference type="CDD" id="cd00412">
    <property type="entry name" value="pyrophosphatase"/>
    <property type="match status" value="1"/>
</dbReference>